<protein>
    <submittedName>
        <fullName evidence="2">p44-47</fullName>
    </submittedName>
</protein>
<feature type="non-terminal residue" evidence="2">
    <location>
        <position position="136"/>
    </location>
</feature>
<feature type="region of interest" description="Disordered" evidence="1">
    <location>
        <begin position="89"/>
        <end position="108"/>
    </location>
</feature>
<dbReference type="EMBL" id="KF481662">
    <property type="protein sequence ID" value="AGV04718.1"/>
    <property type="molecule type" value="Genomic_DNA"/>
</dbReference>
<proteinExistence type="predicted"/>
<sequence length="136" mass="13647">ALAKTSGKDIVQFANTVKISAPNIDGKVCVTKPAPSASSKYGKYAGTTGSADNSAEVALCGGAADGNGSVGNHSTKGEVLHNFVEQTLKGGENWPTSTGGSNNTRLPVTNDNAEAVATDLVALNSDEKTIVAGLLA</sequence>
<gene>
    <name evidence="2" type="primary">p44-47</name>
</gene>
<organism evidence="2">
    <name type="scientific">Anaplasma phagocytophilum</name>
    <name type="common">Ehrlichia phagocytophila</name>
    <dbReference type="NCBI Taxonomy" id="948"/>
    <lineage>
        <taxon>Bacteria</taxon>
        <taxon>Pseudomonadati</taxon>
        <taxon>Pseudomonadota</taxon>
        <taxon>Alphaproteobacteria</taxon>
        <taxon>Rickettsiales</taxon>
        <taxon>Anaplasmataceae</taxon>
        <taxon>Anaplasma</taxon>
        <taxon>phagocytophilum group</taxon>
    </lineage>
</organism>
<evidence type="ECO:0000313" key="2">
    <source>
        <dbReference type="EMBL" id="AGV04718.1"/>
    </source>
</evidence>
<evidence type="ECO:0000256" key="1">
    <source>
        <dbReference type="SAM" id="MobiDB-lite"/>
    </source>
</evidence>
<reference evidence="2" key="1">
    <citation type="journal article" date="2013" name="Vet. Microbiol.">
        <title>Expression of p44 variant-specific antibodies in sheep persistently infected with Anaplasma phagocytophilum.</title>
        <authorList>
            <person name="Thomas R.J."/>
            <person name="Radford A.D."/>
            <person name="Birtles R.J."/>
            <person name="Woldehiwet Z."/>
        </authorList>
    </citation>
    <scope>NUCLEOTIDE SEQUENCE</scope>
    <source>
        <strain evidence="2">Old Sourhope</strain>
    </source>
</reference>
<accession>T2B3L5</accession>
<name>T2B3L5_ANAPH</name>
<feature type="non-terminal residue" evidence="2">
    <location>
        <position position="1"/>
    </location>
</feature>
<dbReference type="AlphaFoldDB" id="T2B3L5"/>
<feature type="compositionally biased region" description="Polar residues" evidence="1">
    <location>
        <begin position="94"/>
        <end position="108"/>
    </location>
</feature>